<proteinExistence type="predicted"/>
<dbReference type="RefSeq" id="WP_147461948.1">
    <property type="nucleotide sequence ID" value="NZ_RBOV01000370.1"/>
</dbReference>
<comment type="caution">
    <text evidence="1">The sequence shown here is derived from an EMBL/GenBank/DDBJ whole genome shotgun (WGS) entry which is preliminary data.</text>
</comment>
<protein>
    <recommendedName>
        <fullName evidence="3">RNA polymerase alpha subunit C-terminal domain-containing protein</fullName>
    </recommendedName>
</protein>
<dbReference type="AlphaFoldDB" id="A0A3M3J8Z9"/>
<dbReference type="Proteomes" id="UP000271468">
    <property type="component" value="Unassembled WGS sequence"/>
</dbReference>
<organism evidence="1 2">
    <name type="scientific">Pseudomonas syringae pv. coriandricola</name>
    <dbReference type="NCBI Taxonomy" id="264453"/>
    <lineage>
        <taxon>Bacteria</taxon>
        <taxon>Pseudomonadati</taxon>
        <taxon>Pseudomonadota</taxon>
        <taxon>Gammaproteobacteria</taxon>
        <taxon>Pseudomonadales</taxon>
        <taxon>Pseudomonadaceae</taxon>
        <taxon>Pseudomonas</taxon>
    </lineage>
</organism>
<sequence length="181" mass="20092">MTDLMPKYTEAKKNNSGWHLVVLKALETLDAIRKGATYSDIATARKITKPRVAQILGEGFRAMQKYDPLKRFGEGRSDSPSPKNWQKYLTENSEEIGYAICRSITAIVTPLEAPLTLESSVDALNISSRARNYLRAESLTPIIHLVSWSKAELAQVLKLPCGCLAEIVAEVEARGLSFRPD</sequence>
<dbReference type="SUPFAM" id="SSF47789">
    <property type="entry name" value="C-terminal domain of RNA polymerase alpha subunit"/>
    <property type="match status" value="1"/>
</dbReference>
<evidence type="ECO:0008006" key="3">
    <source>
        <dbReference type="Google" id="ProtNLM"/>
    </source>
</evidence>
<name>A0A3M3J8Z9_9PSED</name>
<dbReference type="EMBL" id="RBOV01000370">
    <property type="protein sequence ID" value="RMN07302.1"/>
    <property type="molecule type" value="Genomic_DNA"/>
</dbReference>
<reference evidence="1 2" key="1">
    <citation type="submission" date="2018-08" db="EMBL/GenBank/DDBJ databases">
        <title>Recombination of ecologically and evolutionarily significant loci maintains genetic cohesion in the Pseudomonas syringae species complex.</title>
        <authorList>
            <person name="Dillon M."/>
            <person name="Thakur S."/>
            <person name="Almeida R.N.D."/>
            <person name="Weir B.S."/>
            <person name="Guttman D.S."/>
        </authorList>
    </citation>
    <scope>NUCLEOTIDE SEQUENCE [LARGE SCALE GENOMIC DNA]</scope>
    <source>
        <strain evidence="1 2">ICMP 12341</strain>
    </source>
</reference>
<evidence type="ECO:0000313" key="1">
    <source>
        <dbReference type="EMBL" id="RMN07302.1"/>
    </source>
</evidence>
<accession>A0A3M3J8Z9</accession>
<gene>
    <name evidence="1" type="ORF">ALQ65_200350</name>
</gene>
<dbReference type="Gene3D" id="1.10.150.20">
    <property type="entry name" value="5' to 3' exonuclease, C-terminal subdomain"/>
    <property type="match status" value="1"/>
</dbReference>
<evidence type="ECO:0000313" key="2">
    <source>
        <dbReference type="Proteomes" id="UP000271468"/>
    </source>
</evidence>